<accession>A0A1W6LCR0</accession>
<dbReference type="PANTHER" id="PTHR23511">
    <property type="entry name" value="SYNAPTIC VESICLE GLYCOPROTEIN 2"/>
    <property type="match status" value="1"/>
</dbReference>
<dbReference type="AlphaFoldDB" id="A0A1W6LCR0"/>
<gene>
    <name evidence="7" type="ORF">A4W93_20095</name>
</gene>
<keyword evidence="5" id="KW-1133">Transmembrane helix</keyword>
<dbReference type="InterPro" id="IPR011701">
    <property type="entry name" value="MFS"/>
</dbReference>
<evidence type="ECO:0000256" key="6">
    <source>
        <dbReference type="ARBA" id="ARBA00023136"/>
    </source>
</evidence>
<dbReference type="STRING" id="946333.A4W93_20095"/>
<dbReference type="Gene3D" id="1.20.1250.20">
    <property type="entry name" value="MFS general substrate transporter like domains"/>
    <property type="match status" value="1"/>
</dbReference>
<evidence type="ECO:0000256" key="3">
    <source>
        <dbReference type="ARBA" id="ARBA00022448"/>
    </source>
</evidence>
<dbReference type="EMBL" id="CP015118">
    <property type="protein sequence ID" value="ARN22013.1"/>
    <property type="molecule type" value="Genomic_DNA"/>
</dbReference>
<keyword evidence="6" id="KW-0472">Membrane</keyword>
<dbReference type="OrthoDB" id="3252866at2"/>
<protein>
    <submittedName>
        <fullName evidence="7">Uncharacterized protein</fullName>
    </submittedName>
</protein>
<evidence type="ECO:0000256" key="2">
    <source>
        <dbReference type="ARBA" id="ARBA00010992"/>
    </source>
</evidence>
<evidence type="ECO:0000313" key="7">
    <source>
        <dbReference type="EMBL" id="ARN22013.1"/>
    </source>
</evidence>
<proteinExistence type="inferred from homology"/>
<dbReference type="Proteomes" id="UP000193427">
    <property type="component" value="Chromosome"/>
</dbReference>
<dbReference type="GO" id="GO:0022857">
    <property type="term" value="F:transmembrane transporter activity"/>
    <property type="evidence" value="ECO:0007669"/>
    <property type="project" value="InterPro"/>
</dbReference>
<evidence type="ECO:0000256" key="5">
    <source>
        <dbReference type="ARBA" id="ARBA00022989"/>
    </source>
</evidence>
<dbReference type="GO" id="GO:0016020">
    <property type="term" value="C:membrane"/>
    <property type="evidence" value="ECO:0007669"/>
    <property type="project" value="UniProtKB-SubCell"/>
</dbReference>
<dbReference type="SUPFAM" id="SSF103473">
    <property type="entry name" value="MFS general substrate transporter"/>
    <property type="match status" value="1"/>
</dbReference>
<evidence type="ECO:0000256" key="4">
    <source>
        <dbReference type="ARBA" id="ARBA00022692"/>
    </source>
</evidence>
<dbReference type="KEGG" id="rgu:A4W93_20095"/>
<keyword evidence="8" id="KW-1185">Reference proteome</keyword>
<comment type="subcellular location">
    <subcellularLocation>
        <location evidence="1">Membrane</location>
        <topology evidence="1">Multi-pass membrane protein</topology>
    </subcellularLocation>
</comment>
<dbReference type="PROSITE" id="PS50850">
    <property type="entry name" value="MFS"/>
    <property type="match status" value="1"/>
</dbReference>
<name>A0A1W6LCR0_9BURK</name>
<dbReference type="PANTHER" id="PTHR23511:SF34">
    <property type="entry name" value="SYNAPTIC VESICLE GLYCOPROTEIN 2"/>
    <property type="match status" value="1"/>
</dbReference>
<keyword evidence="3" id="KW-0813">Transport</keyword>
<dbReference type="InterPro" id="IPR020846">
    <property type="entry name" value="MFS_dom"/>
</dbReference>
<dbReference type="RefSeq" id="WP_085752309.1">
    <property type="nucleotide sequence ID" value="NZ_BSPR01000006.1"/>
</dbReference>
<evidence type="ECO:0000256" key="1">
    <source>
        <dbReference type="ARBA" id="ARBA00004141"/>
    </source>
</evidence>
<dbReference type="CDD" id="cd17316">
    <property type="entry name" value="MFS_SV2_like"/>
    <property type="match status" value="1"/>
</dbReference>
<organism evidence="7 8">
    <name type="scientific">Piscinibacter gummiphilus</name>
    <dbReference type="NCBI Taxonomy" id="946333"/>
    <lineage>
        <taxon>Bacteria</taxon>
        <taxon>Pseudomonadati</taxon>
        <taxon>Pseudomonadota</taxon>
        <taxon>Betaproteobacteria</taxon>
        <taxon>Burkholderiales</taxon>
        <taxon>Sphaerotilaceae</taxon>
        <taxon>Piscinibacter</taxon>
    </lineage>
</organism>
<dbReference type="InterPro" id="IPR036259">
    <property type="entry name" value="MFS_trans_sf"/>
</dbReference>
<comment type="similarity">
    <text evidence="2">Belongs to the major facilitator superfamily. Sugar transporter (TC 2.A.1.1) family.</text>
</comment>
<sequence length="441" mass="46138">MRQGELDHLDVGHRLDRLPVTALHVAAVALCALGFSFDLFEIGLGNVLSAVFSAPPHAVAPGDLSLLLSSVYVGAVVGAPLLGWCADRHGRRTTLAAVLLWLSAASLAAALSRGVVELGAARVLAGLALGAYPPLMMSYLTDLLPPRRRGLLTLVCIAVASLGPPAGVFLVRWLTPLQPLGIEAWRWAFYVGTAGSLLAGLMFFRLPESPRWLMARGRLDEAEAACARFERSRSVLSAGAEPAVQAVAGAPDAPSRSPWPRVAAMFLLSPWSTVAFPLLMGAVLMQKGFKLSDTLLFVGLSTFGPFVGTLAASFVVDRIERRLALGACAVLLLGSGLVFVASGTPLWLILSSTLFGLVSSLYTSALTLYAAEVFPTRVRATSLAGAWALNRVGAAVAPLVLLPLLRGGGAVAMFAVIAVALVATLAVLALSPRGQQRRPVA</sequence>
<dbReference type="Pfam" id="PF07690">
    <property type="entry name" value="MFS_1"/>
    <property type="match status" value="1"/>
</dbReference>
<evidence type="ECO:0000313" key="8">
    <source>
        <dbReference type="Proteomes" id="UP000193427"/>
    </source>
</evidence>
<reference evidence="7 8" key="1">
    <citation type="submission" date="2016-04" db="EMBL/GenBank/DDBJ databases">
        <title>Complete genome sequence of natural rubber-degrading, novel Gram-negative bacterium, Rhizobacter gummiphilus strain NS21.</title>
        <authorList>
            <person name="Tabata M."/>
            <person name="Kasai D."/>
            <person name="Fukuda M."/>
        </authorList>
    </citation>
    <scope>NUCLEOTIDE SEQUENCE [LARGE SCALE GENOMIC DNA]</scope>
    <source>
        <strain evidence="7 8">NS21</strain>
    </source>
</reference>
<keyword evidence="4" id="KW-0812">Transmembrane</keyword>